<proteinExistence type="predicted"/>
<dbReference type="AlphaFoldDB" id="A0A9D9HDA9"/>
<protein>
    <recommendedName>
        <fullName evidence="3">Lipoprotein</fullName>
    </recommendedName>
</protein>
<evidence type="ECO:0000313" key="1">
    <source>
        <dbReference type="EMBL" id="MBO8445713.1"/>
    </source>
</evidence>
<evidence type="ECO:0008006" key="3">
    <source>
        <dbReference type="Google" id="ProtNLM"/>
    </source>
</evidence>
<dbReference type="PROSITE" id="PS51257">
    <property type="entry name" value="PROKAR_LIPOPROTEIN"/>
    <property type="match status" value="1"/>
</dbReference>
<accession>A0A9D9HDA9</accession>
<dbReference type="EMBL" id="JADIMO010000108">
    <property type="protein sequence ID" value="MBO8445713.1"/>
    <property type="molecule type" value="Genomic_DNA"/>
</dbReference>
<evidence type="ECO:0000313" key="2">
    <source>
        <dbReference type="Proteomes" id="UP000823619"/>
    </source>
</evidence>
<reference evidence="1" key="2">
    <citation type="journal article" date="2021" name="PeerJ">
        <title>Extensive microbial diversity within the chicken gut microbiome revealed by metagenomics and culture.</title>
        <authorList>
            <person name="Gilroy R."/>
            <person name="Ravi A."/>
            <person name="Getino M."/>
            <person name="Pursley I."/>
            <person name="Horton D.L."/>
            <person name="Alikhan N.F."/>
            <person name="Baker D."/>
            <person name="Gharbi K."/>
            <person name="Hall N."/>
            <person name="Watson M."/>
            <person name="Adriaenssens E.M."/>
            <person name="Foster-Nyarko E."/>
            <person name="Jarju S."/>
            <person name="Secka A."/>
            <person name="Antonio M."/>
            <person name="Oren A."/>
            <person name="Chaudhuri R.R."/>
            <person name="La Ragione R."/>
            <person name="Hildebrand F."/>
            <person name="Pallen M.J."/>
        </authorList>
    </citation>
    <scope>NUCLEOTIDE SEQUENCE</scope>
    <source>
        <strain evidence="1">D5-748</strain>
    </source>
</reference>
<organism evidence="1 2">
    <name type="scientific">Candidatus Cryptobacteroides merdavium</name>
    <dbReference type="NCBI Taxonomy" id="2840769"/>
    <lineage>
        <taxon>Bacteria</taxon>
        <taxon>Pseudomonadati</taxon>
        <taxon>Bacteroidota</taxon>
        <taxon>Bacteroidia</taxon>
        <taxon>Bacteroidales</taxon>
        <taxon>Candidatus Cryptobacteroides</taxon>
    </lineage>
</organism>
<sequence length="525" mass="59539">MKRFLELMLLLMTVSSCSKEGSKGSGPDVIPSDSDYVLSHEMIVLGERLENPYKTENVRRAYTSLYPTRSRNDIETTDLYVRFLPADSEEYDLLYDLGIDLVDHPVDYSIVTDGDYYHDPGIAEGEITWQYAVVPKDFDFPRIRYEIIDECFIADSDITTRSGESIDWNALESEAYRLTGNGDMLVPATRANKVHPSGRITIVDEHANGGKPFGVAGVRVRCNTFVKFSRAYTDRDGYYQIPKKFSANVRYRLVFKNEKGFAIGFNKVIVPASASALGKTSPEGLSVTITRDSDRKLFNRCVVNNAAYDYITRCTYDDMSITPPPSDLRIWLFSGLSASSAVMIHHGAFVENDLLSEFLGVFSSIIAFFAPDITIGTKNASDYRDLYSTVCHELSHASHFAKAGKDYWDKYIYYILWSYVTSGGTTYGNGTEKNAGYCEVGEMWAYYMESKMYKERYGGQMPSFGTSFWFRPQIFRYLDDRGISRSEIFRALDSDVTDRNALKARLISICPDKVTVIEQAFNRYN</sequence>
<name>A0A9D9HDA9_9BACT</name>
<comment type="caution">
    <text evidence="1">The sequence shown here is derived from an EMBL/GenBank/DDBJ whole genome shotgun (WGS) entry which is preliminary data.</text>
</comment>
<reference evidence="1" key="1">
    <citation type="submission" date="2020-10" db="EMBL/GenBank/DDBJ databases">
        <authorList>
            <person name="Gilroy R."/>
        </authorList>
    </citation>
    <scope>NUCLEOTIDE SEQUENCE</scope>
    <source>
        <strain evidence="1">D5-748</strain>
    </source>
</reference>
<gene>
    <name evidence="1" type="ORF">IAC23_08510</name>
</gene>
<dbReference type="Proteomes" id="UP000823619">
    <property type="component" value="Unassembled WGS sequence"/>
</dbReference>